<reference evidence="3 4" key="1">
    <citation type="submission" date="2022-03" db="EMBL/GenBank/DDBJ databases">
        <title>Pseudonocardia alaer sp. nov., a novel actinomycete isolated from reed forest soil.</title>
        <authorList>
            <person name="Wang L."/>
        </authorList>
    </citation>
    <scope>NUCLEOTIDE SEQUENCE [LARGE SCALE GENOMIC DNA]</scope>
    <source>
        <strain evidence="3 4">Y-16303</strain>
    </source>
</reference>
<dbReference type="EMBL" id="JAKXMK010000013">
    <property type="protein sequence ID" value="MCH6167277.1"/>
    <property type="molecule type" value="Genomic_DNA"/>
</dbReference>
<feature type="chain" id="PRO_5046269716" evidence="2">
    <location>
        <begin position="31"/>
        <end position="296"/>
    </location>
</feature>
<keyword evidence="4" id="KW-1185">Reference proteome</keyword>
<evidence type="ECO:0000313" key="4">
    <source>
        <dbReference type="Proteomes" id="UP001299970"/>
    </source>
</evidence>
<dbReference type="PROSITE" id="PS51318">
    <property type="entry name" value="TAT"/>
    <property type="match status" value="1"/>
</dbReference>
<evidence type="ECO:0000256" key="1">
    <source>
        <dbReference type="SAM" id="MobiDB-lite"/>
    </source>
</evidence>
<dbReference type="Proteomes" id="UP001299970">
    <property type="component" value="Unassembled WGS sequence"/>
</dbReference>
<organism evidence="3 4">
    <name type="scientific">Pseudonocardia alaniniphila</name>
    <dbReference type="NCBI Taxonomy" id="75291"/>
    <lineage>
        <taxon>Bacteria</taxon>
        <taxon>Bacillati</taxon>
        <taxon>Actinomycetota</taxon>
        <taxon>Actinomycetes</taxon>
        <taxon>Pseudonocardiales</taxon>
        <taxon>Pseudonocardiaceae</taxon>
        <taxon>Pseudonocardia</taxon>
    </lineage>
</organism>
<dbReference type="InterPro" id="IPR006311">
    <property type="entry name" value="TAT_signal"/>
</dbReference>
<feature type="region of interest" description="Disordered" evidence="1">
    <location>
        <begin position="216"/>
        <end position="240"/>
    </location>
</feature>
<dbReference type="SUPFAM" id="SSF50494">
    <property type="entry name" value="Trypsin-like serine proteases"/>
    <property type="match status" value="1"/>
</dbReference>
<dbReference type="RefSeq" id="WP_241037590.1">
    <property type="nucleotide sequence ID" value="NZ_BAAAJF010000037.1"/>
</dbReference>
<name>A0ABS9TFG2_9PSEU</name>
<sequence length="296" mass="29801">MHRRRSVFRAVAAMVAAAVLGLAWPTVAVAAAPSAPAVDKAAVHQAALTGPAAAQAAGTITPGVLMLSPIDENSANACTAAFVFSGGGKTYLGYAAHCAGAGTAMGLSGCRERSLPMGTTVLIEDKNGTRSNGRLAYSSWATMQQRGESDQSLCLLNDFALVQVDPSAVGSVDPTVPILGGPSALDSNGMTPGEPVFSYQPNNGGTVVKEGDVVSEGTGGRSHRVLTNPPGRPGDSGSGYLDGNGRAFGVLSVQFLDGSGANGVTDLAMALSYANRYGGIGRVALVPGRKPFAPPG</sequence>
<feature type="signal peptide" evidence="2">
    <location>
        <begin position="1"/>
        <end position="30"/>
    </location>
</feature>
<dbReference type="InterPro" id="IPR009003">
    <property type="entry name" value="Peptidase_S1_PA"/>
</dbReference>
<proteinExistence type="predicted"/>
<keyword evidence="2" id="KW-0732">Signal</keyword>
<protein>
    <submittedName>
        <fullName evidence="3">S1 family peptidase</fullName>
    </submittedName>
</protein>
<comment type="caution">
    <text evidence="3">The sequence shown here is derived from an EMBL/GenBank/DDBJ whole genome shotgun (WGS) entry which is preliminary data.</text>
</comment>
<evidence type="ECO:0000256" key="2">
    <source>
        <dbReference type="SAM" id="SignalP"/>
    </source>
</evidence>
<accession>A0ABS9TFG2</accession>
<evidence type="ECO:0000313" key="3">
    <source>
        <dbReference type="EMBL" id="MCH6167277.1"/>
    </source>
</evidence>
<gene>
    <name evidence="3" type="ORF">MMF94_16460</name>
</gene>